<sequence length="216" mass="24722">MVLKLYKMDTSPPVRACMMLCDLLNVPVEMIEVDLFKGEHMNPDFVKKNPLHTVPVLEDGDLILQDSHAILMYLAGVYDKQNSLYPKDLKQRALVDQKLFFNISILFMRLRNISYPLLMEQVKPTENRFKDLDEAYGFLELFLSHTKYLAGSNMTIADIAAYATTSSLGFLLELDGHKYPKLQAWMKEMEQLPCATKYNAPGVQKYKEFITGLLAA</sequence>
<dbReference type="SUPFAM" id="SSF47616">
    <property type="entry name" value="GST C-terminal domain-like"/>
    <property type="match status" value="1"/>
</dbReference>
<organism evidence="4">
    <name type="scientific">Epiphyas postvittana</name>
    <name type="common">Light brown apple moth</name>
    <dbReference type="NCBI Taxonomy" id="65032"/>
    <lineage>
        <taxon>Eukaryota</taxon>
        <taxon>Metazoa</taxon>
        <taxon>Ecdysozoa</taxon>
        <taxon>Arthropoda</taxon>
        <taxon>Hexapoda</taxon>
        <taxon>Insecta</taxon>
        <taxon>Pterygota</taxon>
        <taxon>Neoptera</taxon>
        <taxon>Endopterygota</taxon>
        <taxon>Lepidoptera</taxon>
        <taxon>Glossata</taxon>
        <taxon>Ditrysia</taxon>
        <taxon>Tortricoidea</taxon>
        <taxon>Tortricidae</taxon>
        <taxon>Tortricinae</taxon>
        <taxon>Epiphyas</taxon>
    </lineage>
</organism>
<keyword evidence="4" id="KW-0808">Transferase</keyword>
<dbReference type="InterPro" id="IPR004046">
    <property type="entry name" value="GST_C"/>
</dbReference>
<dbReference type="SFLD" id="SFLDG00358">
    <property type="entry name" value="Main_(cytGST)"/>
    <property type="match status" value="1"/>
</dbReference>
<evidence type="ECO:0000256" key="1">
    <source>
        <dbReference type="ARBA" id="ARBA00011738"/>
    </source>
</evidence>
<feature type="domain" description="GST C-terminal" evidence="3">
    <location>
        <begin position="88"/>
        <end position="209"/>
    </location>
</feature>
<dbReference type="InterPro" id="IPR004045">
    <property type="entry name" value="Glutathione_S-Trfase_N"/>
</dbReference>
<dbReference type="GO" id="GO:0006749">
    <property type="term" value="P:glutathione metabolic process"/>
    <property type="evidence" value="ECO:0007669"/>
    <property type="project" value="TreeGrafter"/>
</dbReference>
<dbReference type="InterPro" id="IPR040079">
    <property type="entry name" value="Glutathione_S-Trfase"/>
</dbReference>
<dbReference type="Pfam" id="PF13417">
    <property type="entry name" value="GST_N_3"/>
    <property type="match status" value="1"/>
</dbReference>
<dbReference type="SFLD" id="SFLDG01153">
    <property type="entry name" value="Main.4:_Theta-like"/>
    <property type="match status" value="1"/>
</dbReference>
<dbReference type="FunFam" id="3.40.30.10:FF:000208">
    <property type="entry name" value="glutathione S-transferase 1"/>
    <property type="match status" value="1"/>
</dbReference>
<evidence type="ECO:0000259" key="2">
    <source>
        <dbReference type="PROSITE" id="PS50404"/>
    </source>
</evidence>
<comment type="subunit">
    <text evidence="1">Homodimer.</text>
</comment>
<dbReference type="EMBL" id="GCVX01000125">
    <property type="protein sequence ID" value="JAI18105.1"/>
    <property type="molecule type" value="Transcribed_RNA"/>
</dbReference>
<name>A0A0K8TVK6_EPIPO</name>
<dbReference type="PANTHER" id="PTHR43969:SF9">
    <property type="entry name" value="GLUTATHIONE S TRANSFERASE D10, ISOFORM A-RELATED"/>
    <property type="match status" value="1"/>
</dbReference>
<dbReference type="CDD" id="cd03177">
    <property type="entry name" value="GST_C_Delta_Epsilon"/>
    <property type="match status" value="1"/>
</dbReference>
<protein>
    <submittedName>
        <fullName evidence="4">Glutathione-S-transferase</fullName>
    </submittedName>
</protein>
<reference evidence="4" key="1">
    <citation type="journal article" date="2015" name="PLoS ONE">
        <title>The Peripheral Olfactory Repertoire of the Lightbrown Apple Moth, Epiphyas postvittana.</title>
        <authorList>
            <person name="Corcoran J.A."/>
            <person name="Jordan M.D."/>
            <person name="Thrimawithana A.H."/>
            <person name="Crowhurst R.N."/>
            <person name="Newcomb R.D."/>
        </authorList>
    </citation>
    <scope>NUCLEOTIDE SEQUENCE</scope>
</reference>
<proteinExistence type="predicted"/>
<dbReference type="SFLD" id="SFLDS00019">
    <property type="entry name" value="Glutathione_Transferase_(cytos"/>
    <property type="match status" value="1"/>
</dbReference>
<dbReference type="Gene3D" id="1.20.1050.10">
    <property type="match status" value="1"/>
</dbReference>
<dbReference type="Gene3D" id="3.40.30.10">
    <property type="entry name" value="Glutaredoxin"/>
    <property type="match status" value="1"/>
</dbReference>
<dbReference type="FunFam" id="1.20.1050.10:FF:000007">
    <property type="entry name" value="Glutathione S-transferase 1-1"/>
    <property type="match status" value="1"/>
</dbReference>
<dbReference type="InterPro" id="IPR036282">
    <property type="entry name" value="Glutathione-S-Trfase_C_sf"/>
</dbReference>
<dbReference type="PROSITE" id="PS50404">
    <property type="entry name" value="GST_NTER"/>
    <property type="match status" value="1"/>
</dbReference>
<accession>A0A0K8TVK6</accession>
<dbReference type="AlphaFoldDB" id="A0A0K8TVK6"/>
<evidence type="ECO:0000313" key="4">
    <source>
        <dbReference type="EMBL" id="JAI18105.1"/>
    </source>
</evidence>
<dbReference type="InterPro" id="IPR036249">
    <property type="entry name" value="Thioredoxin-like_sf"/>
</dbReference>
<dbReference type="GO" id="GO:0004364">
    <property type="term" value="F:glutathione transferase activity"/>
    <property type="evidence" value="ECO:0007669"/>
    <property type="project" value="TreeGrafter"/>
</dbReference>
<feature type="domain" description="GST N-terminal" evidence="2">
    <location>
        <begin position="1"/>
        <end position="82"/>
    </location>
</feature>
<dbReference type="PANTHER" id="PTHR43969">
    <property type="entry name" value="GLUTATHIONE S TRANSFERASE D10, ISOFORM A-RELATED"/>
    <property type="match status" value="1"/>
</dbReference>
<dbReference type="SUPFAM" id="SSF52833">
    <property type="entry name" value="Thioredoxin-like"/>
    <property type="match status" value="1"/>
</dbReference>
<dbReference type="PROSITE" id="PS50405">
    <property type="entry name" value="GST_CTER"/>
    <property type="match status" value="1"/>
</dbReference>
<evidence type="ECO:0000259" key="3">
    <source>
        <dbReference type="PROSITE" id="PS50405"/>
    </source>
</evidence>
<dbReference type="InterPro" id="IPR010987">
    <property type="entry name" value="Glutathione-S-Trfase_C-like"/>
</dbReference>
<dbReference type="Pfam" id="PF00043">
    <property type="entry name" value="GST_C"/>
    <property type="match status" value="1"/>
</dbReference>